<accession>A0AA39YH70</accession>
<evidence type="ECO:0000313" key="1">
    <source>
        <dbReference type="EMBL" id="KAK0651462.1"/>
    </source>
</evidence>
<reference evidence="1" key="1">
    <citation type="submission" date="2023-06" db="EMBL/GenBank/DDBJ databases">
        <title>Genome-scale phylogeny and comparative genomics of the fungal order Sordariales.</title>
        <authorList>
            <consortium name="Lawrence Berkeley National Laboratory"/>
            <person name="Hensen N."/>
            <person name="Bonometti L."/>
            <person name="Westerberg I."/>
            <person name="Brannstrom I.O."/>
            <person name="Guillou S."/>
            <person name="Cros-Aarteil S."/>
            <person name="Calhoun S."/>
            <person name="Haridas S."/>
            <person name="Kuo A."/>
            <person name="Mondo S."/>
            <person name="Pangilinan J."/>
            <person name="Riley R."/>
            <person name="Labutti K."/>
            <person name="Andreopoulos B."/>
            <person name="Lipzen A."/>
            <person name="Chen C."/>
            <person name="Yanf M."/>
            <person name="Daum C."/>
            <person name="Ng V."/>
            <person name="Clum A."/>
            <person name="Steindorff A."/>
            <person name="Ohm R."/>
            <person name="Martin F."/>
            <person name="Silar P."/>
            <person name="Natvig D."/>
            <person name="Lalanne C."/>
            <person name="Gautier V."/>
            <person name="Ament-Velasquez S.L."/>
            <person name="Kruys A."/>
            <person name="Hutchinson M.I."/>
            <person name="Powell A.J."/>
            <person name="Barry K."/>
            <person name="Miller A.N."/>
            <person name="Grigoriev I.V."/>
            <person name="Debuchy R."/>
            <person name="Gladieux P."/>
            <person name="Thoren M.H."/>
            <person name="Johannesson H."/>
        </authorList>
    </citation>
    <scope>NUCLEOTIDE SEQUENCE</scope>
    <source>
        <strain evidence="1">SMH2532-1</strain>
    </source>
</reference>
<dbReference type="AlphaFoldDB" id="A0AA39YH70"/>
<organism evidence="1 2">
    <name type="scientific">Cercophora newfieldiana</name>
    <dbReference type="NCBI Taxonomy" id="92897"/>
    <lineage>
        <taxon>Eukaryota</taxon>
        <taxon>Fungi</taxon>
        <taxon>Dikarya</taxon>
        <taxon>Ascomycota</taxon>
        <taxon>Pezizomycotina</taxon>
        <taxon>Sordariomycetes</taxon>
        <taxon>Sordariomycetidae</taxon>
        <taxon>Sordariales</taxon>
        <taxon>Lasiosphaeriaceae</taxon>
        <taxon>Cercophora</taxon>
    </lineage>
</organism>
<dbReference type="EMBL" id="JAULSV010000002">
    <property type="protein sequence ID" value="KAK0651462.1"/>
    <property type="molecule type" value="Genomic_DNA"/>
</dbReference>
<proteinExistence type="predicted"/>
<evidence type="ECO:0008006" key="3">
    <source>
        <dbReference type="Google" id="ProtNLM"/>
    </source>
</evidence>
<comment type="caution">
    <text evidence="1">The sequence shown here is derived from an EMBL/GenBank/DDBJ whole genome shotgun (WGS) entry which is preliminary data.</text>
</comment>
<gene>
    <name evidence="1" type="ORF">B0T16DRAFT_453922</name>
</gene>
<sequence length="144" mass="17196">MASTLPTKTDILTSYRHLLRAALRAVHYAHPQRFVVRDVMREAFRDAKAIGTYDRKRIRNTIFFLNTAAREAGLETDILKNLVRVAWERRNLRGRRDWHVLMKEKEMEGRKKKNLLPDPIKGREYEHYERTIAMLNDMMELCLR</sequence>
<dbReference type="Proteomes" id="UP001174936">
    <property type="component" value="Unassembled WGS sequence"/>
</dbReference>
<keyword evidence="2" id="KW-1185">Reference proteome</keyword>
<name>A0AA39YH70_9PEZI</name>
<evidence type="ECO:0000313" key="2">
    <source>
        <dbReference type="Proteomes" id="UP001174936"/>
    </source>
</evidence>
<protein>
    <recommendedName>
        <fullName evidence="3">DUF1763-domain-containing protein</fullName>
    </recommendedName>
</protein>